<dbReference type="WBParaSite" id="PS1159_v2.g16403.t1">
    <property type="protein sequence ID" value="PS1159_v2.g16403.t1"/>
    <property type="gene ID" value="PS1159_v2.g16403"/>
</dbReference>
<evidence type="ECO:0000313" key="1">
    <source>
        <dbReference type="Proteomes" id="UP000887580"/>
    </source>
</evidence>
<organism evidence="1 2">
    <name type="scientific">Panagrolaimus sp. PS1159</name>
    <dbReference type="NCBI Taxonomy" id="55785"/>
    <lineage>
        <taxon>Eukaryota</taxon>
        <taxon>Metazoa</taxon>
        <taxon>Ecdysozoa</taxon>
        <taxon>Nematoda</taxon>
        <taxon>Chromadorea</taxon>
        <taxon>Rhabditida</taxon>
        <taxon>Tylenchina</taxon>
        <taxon>Panagrolaimomorpha</taxon>
        <taxon>Panagrolaimoidea</taxon>
        <taxon>Panagrolaimidae</taxon>
        <taxon>Panagrolaimus</taxon>
    </lineage>
</organism>
<evidence type="ECO:0000313" key="2">
    <source>
        <dbReference type="WBParaSite" id="PS1159_v2.g16403.t1"/>
    </source>
</evidence>
<reference evidence="2" key="1">
    <citation type="submission" date="2022-11" db="UniProtKB">
        <authorList>
            <consortium name="WormBaseParasite"/>
        </authorList>
    </citation>
    <scope>IDENTIFICATION</scope>
</reference>
<dbReference type="Proteomes" id="UP000887580">
    <property type="component" value="Unplaced"/>
</dbReference>
<sequence length="223" mass="25142">MYSAVYGSPQQLSCLPSSISPDFSNYLLKPSMLADLNNLFYPATTSAAPIQSFFTFPIFDATQITNEIIEAERRKLTQLEQQLVTQLLQASISQKQQKVIVPSSRSASMPQVPATMNHVITKKPHPRPHGCNQCGKRFRFHSNLVEHRTVHQDGSEHYYSCPFCPKKCRLKGNLKKHLHRHFKTQYEVDEAWHQLYGGRSKNPSESSSSTSSSSSLSSVSIKV</sequence>
<proteinExistence type="predicted"/>
<accession>A0AC35FDH5</accession>
<name>A0AC35FDH5_9BILA</name>
<protein>
    <submittedName>
        <fullName evidence="2">C2H2-type domain-containing protein</fullName>
    </submittedName>
</protein>